<evidence type="ECO:0008006" key="4">
    <source>
        <dbReference type="Google" id="ProtNLM"/>
    </source>
</evidence>
<evidence type="ECO:0000256" key="1">
    <source>
        <dbReference type="SAM" id="Phobius"/>
    </source>
</evidence>
<keyword evidence="1" id="KW-0812">Transmembrane</keyword>
<dbReference type="Proteomes" id="UP001177160">
    <property type="component" value="Unassembled WGS sequence"/>
</dbReference>
<gene>
    <name evidence="2" type="ORF">N7548_08540</name>
</gene>
<protein>
    <recommendedName>
        <fullName evidence="4">DUF3784 domain-containing protein</fullName>
    </recommendedName>
</protein>
<comment type="caution">
    <text evidence="2">The sequence shown here is derived from an EMBL/GenBank/DDBJ whole genome shotgun (WGS) entry which is preliminary data.</text>
</comment>
<proteinExistence type="predicted"/>
<sequence length="93" mass="10438">MGSSPNANGISDILTNNEWGFLLIGVGLALVAILALTTEKGLYFLAYFMRRKQYRRNLELTEDDLALAKFTALMIIFVGSIVLLVSLYYLLFQ</sequence>
<reference evidence="2" key="1">
    <citation type="submission" date="2022-09" db="EMBL/GenBank/DDBJ databases">
        <title>Novel Mycoplasma species identified in domestic and wild animals.</title>
        <authorList>
            <person name="Volokhov D.V."/>
            <person name="Furtak V.A."/>
            <person name="Zagorodnyaya T.A."/>
        </authorList>
    </citation>
    <scope>NUCLEOTIDE SEQUENCE</scope>
    <source>
        <strain evidence="2">Oakley</strain>
    </source>
</reference>
<keyword evidence="1" id="KW-1133">Transmembrane helix</keyword>
<organism evidence="2 3">
    <name type="scientific">Paracholeplasma manati</name>
    <dbReference type="NCBI Taxonomy" id="591373"/>
    <lineage>
        <taxon>Bacteria</taxon>
        <taxon>Bacillati</taxon>
        <taxon>Mycoplasmatota</taxon>
        <taxon>Mollicutes</taxon>
        <taxon>Acholeplasmatales</taxon>
        <taxon>Acholeplasmataceae</taxon>
        <taxon>Paracholeplasma</taxon>
    </lineage>
</organism>
<feature type="transmembrane region" description="Helical" evidence="1">
    <location>
        <begin position="70"/>
        <end position="91"/>
    </location>
</feature>
<keyword evidence="1" id="KW-0472">Membrane</keyword>
<evidence type="ECO:0000313" key="3">
    <source>
        <dbReference type="Proteomes" id="UP001177160"/>
    </source>
</evidence>
<evidence type="ECO:0000313" key="2">
    <source>
        <dbReference type="EMBL" id="MCV2232866.1"/>
    </source>
</evidence>
<dbReference type="RefSeq" id="WP_263609055.1">
    <property type="nucleotide sequence ID" value="NZ_JAOVQM010000013.1"/>
</dbReference>
<dbReference type="EMBL" id="JAOVQM010000013">
    <property type="protein sequence ID" value="MCV2232866.1"/>
    <property type="molecule type" value="Genomic_DNA"/>
</dbReference>
<feature type="transmembrane region" description="Helical" evidence="1">
    <location>
        <begin position="20"/>
        <end position="49"/>
    </location>
</feature>
<accession>A0ABT2Y805</accession>
<keyword evidence="3" id="KW-1185">Reference proteome</keyword>
<name>A0ABT2Y805_9MOLU</name>